<dbReference type="GO" id="GO:0006935">
    <property type="term" value="P:chemotaxis"/>
    <property type="evidence" value="ECO:0007669"/>
    <property type="project" value="InterPro"/>
</dbReference>
<dbReference type="PROSITE" id="PS50885">
    <property type="entry name" value="HAMP"/>
    <property type="match status" value="1"/>
</dbReference>
<evidence type="ECO:0000259" key="7">
    <source>
        <dbReference type="PROSITE" id="PS50885"/>
    </source>
</evidence>
<keyword evidence="5" id="KW-1133">Transmembrane helix</keyword>
<reference evidence="8 9" key="1">
    <citation type="submission" date="2018-04" db="EMBL/GenBank/DDBJ databases">
        <title>Denitrifier Microvirgula.</title>
        <authorList>
            <person name="Anderson E."/>
            <person name="Jang J."/>
            <person name="Ishii S."/>
        </authorList>
    </citation>
    <scope>NUCLEOTIDE SEQUENCE [LARGE SCALE GENOMIC DNA]</scope>
    <source>
        <strain evidence="8 9">BE2.4</strain>
    </source>
</reference>
<evidence type="ECO:0000256" key="2">
    <source>
        <dbReference type="ARBA" id="ARBA00023224"/>
    </source>
</evidence>
<proteinExistence type="inferred from homology"/>
<dbReference type="CDD" id="cd11386">
    <property type="entry name" value="MCP_signal"/>
    <property type="match status" value="1"/>
</dbReference>
<dbReference type="PANTHER" id="PTHR32089">
    <property type="entry name" value="METHYL-ACCEPTING CHEMOTAXIS PROTEIN MCPB"/>
    <property type="match status" value="1"/>
</dbReference>
<evidence type="ECO:0000256" key="5">
    <source>
        <dbReference type="SAM" id="Phobius"/>
    </source>
</evidence>
<dbReference type="AlphaFoldDB" id="A0A2S0PBB5"/>
<dbReference type="PRINTS" id="PR00260">
    <property type="entry name" value="CHEMTRNSDUCR"/>
</dbReference>
<dbReference type="SUPFAM" id="SSF58104">
    <property type="entry name" value="Methyl-accepting chemotaxis protein (MCP) signaling domain"/>
    <property type="match status" value="1"/>
</dbReference>
<dbReference type="InterPro" id="IPR004090">
    <property type="entry name" value="Chemotax_Me-accpt_rcpt"/>
</dbReference>
<feature type="domain" description="HAMP" evidence="7">
    <location>
        <begin position="213"/>
        <end position="265"/>
    </location>
</feature>
<dbReference type="Proteomes" id="UP000244173">
    <property type="component" value="Chromosome"/>
</dbReference>
<dbReference type="SMART" id="SM00304">
    <property type="entry name" value="HAMP"/>
    <property type="match status" value="2"/>
</dbReference>
<dbReference type="EMBL" id="CP028519">
    <property type="protein sequence ID" value="AVY94678.1"/>
    <property type="molecule type" value="Genomic_DNA"/>
</dbReference>
<dbReference type="Pfam" id="PF00015">
    <property type="entry name" value="MCPsignal"/>
    <property type="match status" value="1"/>
</dbReference>
<dbReference type="FunFam" id="1.10.287.950:FF:000001">
    <property type="entry name" value="Methyl-accepting chemotaxis sensory transducer"/>
    <property type="match status" value="1"/>
</dbReference>
<dbReference type="Pfam" id="PF12729">
    <property type="entry name" value="4HB_MCP_1"/>
    <property type="match status" value="1"/>
</dbReference>
<keyword evidence="5" id="KW-0472">Membrane</keyword>
<accession>A0A2S0PBB5</accession>
<dbReference type="PANTHER" id="PTHR32089:SF114">
    <property type="entry name" value="METHYL-ACCEPTING CHEMOTAXIS PROTEIN MCPB"/>
    <property type="match status" value="1"/>
</dbReference>
<dbReference type="PROSITE" id="PS50111">
    <property type="entry name" value="CHEMOTAXIS_TRANSDUC_2"/>
    <property type="match status" value="1"/>
</dbReference>
<keyword evidence="5" id="KW-0812">Transmembrane</keyword>
<feature type="transmembrane region" description="Helical" evidence="5">
    <location>
        <begin position="13"/>
        <end position="33"/>
    </location>
</feature>
<dbReference type="GO" id="GO:0004888">
    <property type="term" value="F:transmembrane signaling receptor activity"/>
    <property type="evidence" value="ECO:0007669"/>
    <property type="project" value="InterPro"/>
</dbReference>
<dbReference type="STRING" id="1122240.GCA_000620105_03515"/>
<organism evidence="8 9">
    <name type="scientific">Microvirgula aerodenitrificans</name>
    <dbReference type="NCBI Taxonomy" id="57480"/>
    <lineage>
        <taxon>Bacteria</taxon>
        <taxon>Pseudomonadati</taxon>
        <taxon>Pseudomonadota</taxon>
        <taxon>Betaproteobacteria</taxon>
        <taxon>Neisseriales</taxon>
        <taxon>Aquaspirillaceae</taxon>
        <taxon>Microvirgula</taxon>
    </lineage>
</organism>
<evidence type="ECO:0000259" key="6">
    <source>
        <dbReference type="PROSITE" id="PS50111"/>
    </source>
</evidence>
<comment type="subcellular location">
    <subcellularLocation>
        <location evidence="1">Membrane</location>
    </subcellularLocation>
</comment>
<sequence>MNFFDNISMRAKFIVNFLASASVLIAAIFFCIWQIRIIGQNTDAIASNWLPSVQAAGEISQLRLRYRVRSLEFMQPNTPEEHAKIAGSMTELNGKLEQAFKKYEPLISSAEEKQAYDGAVAAAVGYREVVQQAVHLMQSGKEDEARALSKGEWTKRANLLRDQTDALIRINSDGAKGAAAVAAESAEAGIRDALMALLLGVVMALALSWLFARRVTTRLGQTIVAAQAISSGELHTTLPASSRDEVGKLIDAMGSMQISLRAIIKQISQSAGQLAHTAHSMTEQMERLEQASSAANESTSSAAAAIEQLSVSIDHVSANARETEVDSRDVAELAQRGRTTAHDVSASILSISGEISTASNQVVLLAERTRNISGIADTIRDIADQTNLLALNAAIEAARAGEAGRGFAVVADEVRKLAERTALATNEISTIIQAVVKETATVSEVMDHVNPMVEAGVTQVNQLTASLGDIDDRMERALERFRNVAEAVTEQSQAGTNLAGDVERVVGVVEETQSTVQFTREAARQLESLALGLQKEVARFSI</sequence>
<dbReference type="SMART" id="SM00283">
    <property type="entry name" value="MA"/>
    <property type="match status" value="1"/>
</dbReference>
<evidence type="ECO:0000256" key="3">
    <source>
        <dbReference type="ARBA" id="ARBA00029447"/>
    </source>
</evidence>
<evidence type="ECO:0000256" key="1">
    <source>
        <dbReference type="ARBA" id="ARBA00004370"/>
    </source>
</evidence>
<dbReference type="Gene3D" id="1.10.287.950">
    <property type="entry name" value="Methyl-accepting chemotaxis protein"/>
    <property type="match status" value="1"/>
</dbReference>
<dbReference type="InterPro" id="IPR024478">
    <property type="entry name" value="HlyB_4HB_MCP"/>
</dbReference>
<gene>
    <name evidence="8" type="ORF">DAI18_11980</name>
</gene>
<dbReference type="CDD" id="cd19411">
    <property type="entry name" value="MCP2201-like_sensor"/>
    <property type="match status" value="1"/>
</dbReference>
<dbReference type="InterPro" id="IPR003660">
    <property type="entry name" value="HAMP_dom"/>
</dbReference>
<dbReference type="InterPro" id="IPR047347">
    <property type="entry name" value="YvaQ-like_sensor"/>
</dbReference>
<comment type="similarity">
    <text evidence="3">Belongs to the methyl-accepting chemotaxis (MCP) protein family.</text>
</comment>
<protein>
    <submittedName>
        <fullName evidence="8">Methyl-accepting chemotaxis protein</fullName>
    </submittedName>
</protein>
<evidence type="ECO:0000256" key="4">
    <source>
        <dbReference type="PROSITE-ProRule" id="PRU00284"/>
    </source>
</evidence>
<feature type="domain" description="Methyl-accepting transducer" evidence="6">
    <location>
        <begin position="270"/>
        <end position="506"/>
    </location>
</feature>
<dbReference type="KEGG" id="maer:DAI18_11980"/>
<dbReference type="GO" id="GO:0007165">
    <property type="term" value="P:signal transduction"/>
    <property type="evidence" value="ECO:0007669"/>
    <property type="project" value="UniProtKB-KW"/>
</dbReference>
<dbReference type="RefSeq" id="WP_107889527.1">
    <property type="nucleotide sequence ID" value="NZ_CP028519.1"/>
</dbReference>
<keyword evidence="2 4" id="KW-0807">Transducer</keyword>
<evidence type="ECO:0000313" key="9">
    <source>
        <dbReference type="Proteomes" id="UP000244173"/>
    </source>
</evidence>
<dbReference type="InterPro" id="IPR004089">
    <property type="entry name" value="MCPsignal_dom"/>
</dbReference>
<dbReference type="Pfam" id="PF00672">
    <property type="entry name" value="HAMP"/>
    <property type="match status" value="1"/>
</dbReference>
<dbReference type="CDD" id="cd06225">
    <property type="entry name" value="HAMP"/>
    <property type="match status" value="1"/>
</dbReference>
<name>A0A2S0PBB5_9NEIS</name>
<dbReference type="GO" id="GO:0016020">
    <property type="term" value="C:membrane"/>
    <property type="evidence" value="ECO:0007669"/>
    <property type="project" value="UniProtKB-SubCell"/>
</dbReference>
<dbReference type="OrthoDB" id="9763018at2"/>
<keyword evidence="9" id="KW-1185">Reference proteome</keyword>
<dbReference type="Gene3D" id="6.10.340.10">
    <property type="match status" value="1"/>
</dbReference>
<evidence type="ECO:0000313" key="8">
    <source>
        <dbReference type="EMBL" id="AVY94678.1"/>
    </source>
</evidence>